<dbReference type="Pfam" id="PF13523">
    <property type="entry name" value="Acetyltransf_8"/>
    <property type="match status" value="1"/>
</dbReference>
<dbReference type="GO" id="GO:0019290">
    <property type="term" value="P:siderophore biosynthetic process"/>
    <property type="evidence" value="ECO:0007669"/>
    <property type="project" value="InterPro"/>
</dbReference>
<comment type="pathway">
    <text evidence="1">Siderophore biosynthesis.</text>
</comment>
<dbReference type="InterPro" id="IPR016181">
    <property type="entry name" value="Acyl_CoA_acyltransferase"/>
</dbReference>
<evidence type="ECO:0000313" key="5">
    <source>
        <dbReference type="Proteomes" id="UP000032067"/>
    </source>
</evidence>
<reference evidence="4 5" key="1">
    <citation type="submission" date="2014-12" db="EMBL/GenBank/DDBJ databases">
        <title>16Stimator: statistical estimation of ribosomal gene copy numbers from draft genome assemblies.</title>
        <authorList>
            <person name="Perisin M.A."/>
            <person name="Vetter M."/>
            <person name="Gilbert J.A."/>
            <person name="Bergelson J."/>
        </authorList>
    </citation>
    <scope>NUCLEOTIDE SEQUENCE [LARGE SCALE GENOMIC DNA]</scope>
    <source>
        <strain evidence="4 5">MEDvA23</strain>
    </source>
</reference>
<comment type="caution">
    <text evidence="4">The sequence shown here is derived from an EMBL/GenBank/DDBJ whole genome shotgun (WGS) entry which is preliminary data.</text>
</comment>
<dbReference type="GO" id="GO:0046677">
    <property type="term" value="P:response to antibiotic"/>
    <property type="evidence" value="ECO:0007669"/>
    <property type="project" value="UniProtKB-KW"/>
</dbReference>
<dbReference type="AlphaFoldDB" id="A0A0D0MQ47"/>
<dbReference type="EMBL" id="JXQQ01000015">
    <property type="protein sequence ID" value="KIQ34461.1"/>
    <property type="molecule type" value="Genomic_DNA"/>
</dbReference>
<keyword evidence="2" id="KW-0046">Antibiotic resistance</keyword>
<evidence type="ECO:0000256" key="2">
    <source>
        <dbReference type="ARBA" id="ARBA00023251"/>
    </source>
</evidence>
<sequence>MQGFAFRPMRASDLPLLCEWLGRPHVAEWWGAAPSQAEVDEDYPPMLSPKSTDRAYIALLDGAPIGYIQSYVVMGSGNGWWSDELDPGARGIDQFLAHADQLNRGLGSAMVRAFVDLLFEDAAVTKVQTDPSPANHRAIRSYRRAGFHAQGEVTTPDGPALLMVRAR</sequence>
<dbReference type="Gene3D" id="3.40.630.30">
    <property type="match status" value="1"/>
</dbReference>
<protein>
    <recommendedName>
        <fullName evidence="3">N-acetyltransferase domain-containing protein</fullName>
    </recommendedName>
</protein>
<dbReference type="InterPro" id="IPR019432">
    <property type="entry name" value="Acyltransferase_MbtK/IucB-like"/>
</dbReference>
<dbReference type="SMART" id="SM01006">
    <property type="entry name" value="AlcB"/>
    <property type="match status" value="1"/>
</dbReference>
<name>A0A0D0MQ47_VARPD</name>
<evidence type="ECO:0000259" key="3">
    <source>
        <dbReference type="PROSITE" id="PS51186"/>
    </source>
</evidence>
<dbReference type="PANTHER" id="PTHR31438:SF1">
    <property type="entry name" value="LYSINE N-ACYLTRANSFERASE C17G9.06C-RELATED"/>
    <property type="match status" value="1"/>
</dbReference>
<proteinExistence type="predicted"/>
<dbReference type="RefSeq" id="WP_042578232.1">
    <property type="nucleotide sequence ID" value="NZ_JXQQ01000015.1"/>
</dbReference>
<dbReference type="OrthoDB" id="9087497at2"/>
<dbReference type="CDD" id="cd04301">
    <property type="entry name" value="NAT_SF"/>
    <property type="match status" value="1"/>
</dbReference>
<feature type="domain" description="N-acetyltransferase" evidence="3">
    <location>
        <begin position="4"/>
        <end position="167"/>
    </location>
</feature>
<dbReference type="InterPro" id="IPR000182">
    <property type="entry name" value="GNAT_dom"/>
</dbReference>
<organism evidence="4 5">
    <name type="scientific">Variovorax paradoxus</name>
    <dbReference type="NCBI Taxonomy" id="34073"/>
    <lineage>
        <taxon>Bacteria</taxon>
        <taxon>Pseudomonadati</taxon>
        <taxon>Pseudomonadota</taxon>
        <taxon>Betaproteobacteria</taxon>
        <taxon>Burkholderiales</taxon>
        <taxon>Comamonadaceae</taxon>
        <taxon>Variovorax</taxon>
    </lineage>
</organism>
<evidence type="ECO:0000256" key="1">
    <source>
        <dbReference type="ARBA" id="ARBA00004924"/>
    </source>
</evidence>
<gene>
    <name evidence="4" type="ORF">RT97_07940</name>
</gene>
<dbReference type="PROSITE" id="PS51186">
    <property type="entry name" value="GNAT"/>
    <property type="match status" value="1"/>
</dbReference>
<evidence type="ECO:0000313" key="4">
    <source>
        <dbReference type="EMBL" id="KIQ34461.1"/>
    </source>
</evidence>
<dbReference type="Proteomes" id="UP000032067">
    <property type="component" value="Unassembled WGS sequence"/>
</dbReference>
<accession>A0A0D0MQ47</accession>
<dbReference type="PANTHER" id="PTHR31438">
    <property type="entry name" value="LYSINE N-ACYLTRANSFERASE C17G9.06C-RELATED"/>
    <property type="match status" value="1"/>
</dbReference>
<dbReference type="SUPFAM" id="SSF55729">
    <property type="entry name" value="Acyl-CoA N-acyltransferases (Nat)"/>
    <property type="match status" value="1"/>
</dbReference>
<dbReference type="GO" id="GO:0016410">
    <property type="term" value="F:N-acyltransferase activity"/>
    <property type="evidence" value="ECO:0007669"/>
    <property type="project" value="TreeGrafter"/>
</dbReference>